<evidence type="ECO:0000313" key="2">
    <source>
        <dbReference type="Proteomes" id="UP000789702"/>
    </source>
</evidence>
<name>A0ACA9QKW4_9GLOM</name>
<keyword evidence="2" id="KW-1185">Reference proteome</keyword>
<dbReference type="Proteomes" id="UP000789702">
    <property type="component" value="Unassembled WGS sequence"/>
</dbReference>
<accession>A0ACA9QKW4</accession>
<evidence type="ECO:0000313" key="1">
    <source>
        <dbReference type="EMBL" id="CAG8749795.1"/>
    </source>
</evidence>
<feature type="non-terminal residue" evidence="1">
    <location>
        <position position="1"/>
    </location>
</feature>
<comment type="caution">
    <text evidence="1">The sequence shown here is derived from an EMBL/GenBank/DDBJ whole genome shotgun (WGS) entry which is preliminary data.</text>
</comment>
<protein>
    <submittedName>
        <fullName evidence="1">10324_t:CDS:1</fullName>
    </submittedName>
</protein>
<dbReference type="EMBL" id="CAJVPU010045553">
    <property type="protein sequence ID" value="CAG8749795.1"/>
    <property type="molecule type" value="Genomic_DNA"/>
</dbReference>
<proteinExistence type="predicted"/>
<organism evidence="1 2">
    <name type="scientific">Dentiscutata heterogama</name>
    <dbReference type="NCBI Taxonomy" id="1316150"/>
    <lineage>
        <taxon>Eukaryota</taxon>
        <taxon>Fungi</taxon>
        <taxon>Fungi incertae sedis</taxon>
        <taxon>Mucoromycota</taxon>
        <taxon>Glomeromycotina</taxon>
        <taxon>Glomeromycetes</taxon>
        <taxon>Diversisporales</taxon>
        <taxon>Gigasporaceae</taxon>
        <taxon>Dentiscutata</taxon>
    </lineage>
</organism>
<reference evidence="1" key="1">
    <citation type="submission" date="2021-06" db="EMBL/GenBank/DDBJ databases">
        <authorList>
            <person name="Kallberg Y."/>
            <person name="Tangrot J."/>
            <person name="Rosling A."/>
        </authorList>
    </citation>
    <scope>NUCLEOTIDE SEQUENCE</scope>
    <source>
        <strain evidence="1">IL203A</strain>
    </source>
</reference>
<sequence>VICCGDDAQPSPFFREMLHNWLKEHTDYYEEVLTDYHAKCPKLYELKKAICRKNNRIQSKLF</sequence>
<gene>
    <name evidence="1" type="ORF">DHETER_LOCUS14568</name>
</gene>